<proteinExistence type="predicted"/>
<evidence type="ECO:0000313" key="1">
    <source>
        <dbReference type="EMBL" id="MDQ0423365.1"/>
    </source>
</evidence>
<comment type="caution">
    <text evidence="1">The sequence shown here is derived from an EMBL/GenBank/DDBJ whole genome shotgun (WGS) entry which is preliminary data.</text>
</comment>
<sequence>MADGLDRDWIVRVDGTDQSLAFWLSKLSPRDGVYFEILDVNDTPLVVLRASGFGGLGSADEVLEYTGRTLDLLRFICPADFDAHPLKISSISKIVDGQHKGWQYFQSASIEAKSHVHLSGVVMNAVGKVRARLAPRLPRGDRQADRLRKGFLLAAQLDERLAKALLYLHGEPGWIEYYKACEVLWSLPTPGISEREKERLKRTANVYRHHRTPSAPKVPMTLSEASGFIELWLDVAVAQVLMRHGRTQ</sequence>
<dbReference type="RefSeq" id="WP_307377147.1">
    <property type="nucleotide sequence ID" value="NZ_JAUSUW010000019.1"/>
</dbReference>
<reference evidence="1 2" key="1">
    <citation type="submission" date="2023-07" db="EMBL/GenBank/DDBJ databases">
        <title>Genomic Encyclopedia of Type Strains, Phase IV (KMG-IV): sequencing the most valuable type-strain genomes for metagenomic binning, comparative biology and taxonomic classification.</title>
        <authorList>
            <person name="Goeker M."/>
        </authorList>
    </citation>
    <scope>NUCLEOTIDE SEQUENCE [LARGE SCALE GENOMIC DNA]</scope>
    <source>
        <strain evidence="1 2">DSM 1111</strain>
    </source>
</reference>
<gene>
    <name evidence="1" type="ORF">J2045_004417</name>
</gene>
<dbReference type="EMBL" id="JAUSUW010000019">
    <property type="protein sequence ID" value="MDQ0423365.1"/>
    <property type="molecule type" value="Genomic_DNA"/>
</dbReference>
<dbReference type="Proteomes" id="UP001238496">
    <property type="component" value="Unassembled WGS sequence"/>
</dbReference>
<keyword evidence="2" id="KW-1185">Reference proteome</keyword>
<name>A0ABU0GDD8_9HYPH</name>
<accession>A0ABU0GDD8</accession>
<protein>
    <submittedName>
        <fullName evidence="1">Uncharacterized protein</fullName>
    </submittedName>
</protein>
<organism evidence="1 2">
    <name type="scientific">Peteryoungia aggregata LMG 23059</name>
    <dbReference type="NCBI Taxonomy" id="1368425"/>
    <lineage>
        <taxon>Bacteria</taxon>
        <taxon>Pseudomonadati</taxon>
        <taxon>Pseudomonadota</taxon>
        <taxon>Alphaproteobacteria</taxon>
        <taxon>Hyphomicrobiales</taxon>
        <taxon>Rhizobiaceae</taxon>
        <taxon>Peteryoungia</taxon>
    </lineage>
</organism>
<evidence type="ECO:0000313" key="2">
    <source>
        <dbReference type="Proteomes" id="UP001238496"/>
    </source>
</evidence>